<name>A0ABU6C0C6_9PSED</name>
<feature type="signal peptide" evidence="17">
    <location>
        <begin position="1"/>
        <end position="47"/>
    </location>
</feature>
<gene>
    <name evidence="20" type="ORF">LLW09_25535</name>
</gene>
<dbReference type="Pfam" id="PF07715">
    <property type="entry name" value="Plug"/>
    <property type="match status" value="1"/>
</dbReference>
<dbReference type="GeneID" id="99640253"/>
<evidence type="ECO:0000256" key="4">
    <source>
        <dbReference type="ARBA" id="ARBA00022452"/>
    </source>
</evidence>
<dbReference type="InterPro" id="IPR037066">
    <property type="entry name" value="Plug_dom_sf"/>
</dbReference>
<evidence type="ECO:0000256" key="3">
    <source>
        <dbReference type="ARBA" id="ARBA00022448"/>
    </source>
</evidence>
<dbReference type="PANTHER" id="PTHR32552">
    <property type="entry name" value="FERRICHROME IRON RECEPTOR-RELATED"/>
    <property type="match status" value="1"/>
</dbReference>
<dbReference type="InterPro" id="IPR036942">
    <property type="entry name" value="Beta-barrel_TonB_sf"/>
</dbReference>
<dbReference type="InterPro" id="IPR010105">
    <property type="entry name" value="TonB_sidphr_rcpt"/>
</dbReference>
<dbReference type="PROSITE" id="PS01156">
    <property type="entry name" value="TONB_DEPENDENT_REC_2"/>
    <property type="match status" value="1"/>
</dbReference>
<evidence type="ECO:0000256" key="1">
    <source>
        <dbReference type="ARBA" id="ARBA00004571"/>
    </source>
</evidence>
<comment type="subcellular location">
    <subcellularLocation>
        <location evidence="1 14">Cell outer membrane</location>
        <topology evidence="1 14">Multi-pass membrane protein</topology>
    </subcellularLocation>
</comment>
<dbReference type="InterPro" id="IPR012910">
    <property type="entry name" value="Plug_dom"/>
</dbReference>
<keyword evidence="6 14" id="KW-0812">Transmembrane</keyword>
<organism evidence="20 21">
    <name type="scientific">Pseudomonas paracarnis</name>
    <dbReference type="NCBI Taxonomy" id="2750625"/>
    <lineage>
        <taxon>Bacteria</taxon>
        <taxon>Pseudomonadati</taxon>
        <taxon>Pseudomonadota</taxon>
        <taxon>Gammaproteobacteria</taxon>
        <taxon>Pseudomonadales</taxon>
        <taxon>Pseudomonadaceae</taxon>
        <taxon>Pseudomonas</taxon>
    </lineage>
</organism>
<dbReference type="InterPro" id="IPR039426">
    <property type="entry name" value="TonB-dep_rcpt-like"/>
</dbReference>
<feature type="chain" id="PRO_5047416488" evidence="17">
    <location>
        <begin position="48"/>
        <end position="748"/>
    </location>
</feature>
<evidence type="ECO:0000259" key="19">
    <source>
        <dbReference type="Pfam" id="PF07715"/>
    </source>
</evidence>
<keyword evidence="21" id="KW-1185">Reference proteome</keyword>
<dbReference type="EMBL" id="JAJGWQ010000021">
    <property type="protein sequence ID" value="MEB3785899.1"/>
    <property type="molecule type" value="Genomic_DNA"/>
</dbReference>
<keyword evidence="13 14" id="KW-0998">Cell outer membrane</keyword>
<keyword evidence="10 16" id="KW-0798">TonB box</keyword>
<feature type="domain" description="TonB-dependent receptor plug" evidence="19">
    <location>
        <begin position="99"/>
        <end position="192"/>
    </location>
</feature>
<dbReference type="Gene3D" id="2.170.130.10">
    <property type="entry name" value="TonB-dependent receptor, plug domain"/>
    <property type="match status" value="1"/>
</dbReference>
<comment type="similarity">
    <text evidence="2 14 16">Belongs to the TonB-dependent receptor family.</text>
</comment>
<evidence type="ECO:0000256" key="9">
    <source>
        <dbReference type="ARBA" id="ARBA00023065"/>
    </source>
</evidence>
<keyword evidence="11 14" id="KW-0472">Membrane</keyword>
<evidence type="ECO:0000313" key="20">
    <source>
        <dbReference type="EMBL" id="MEB3785899.1"/>
    </source>
</evidence>
<evidence type="ECO:0000256" key="16">
    <source>
        <dbReference type="RuleBase" id="RU003357"/>
    </source>
</evidence>
<dbReference type="RefSeq" id="WP_014718540.1">
    <property type="nucleotide sequence ID" value="NZ_CAJFCM010000001.1"/>
</dbReference>
<evidence type="ECO:0000256" key="8">
    <source>
        <dbReference type="ARBA" id="ARBA00023004"/>
    </source>
</evidence>
<dbReference type="PANTHER" id="PTHR32552:SF82">
    <property type="entry name" value="FCUA PROTEIN"/>
    <property type="match status" value="1"/>
</dbReference>
<evidence type="ECO:0000256" key="10">
    <source>
        <dbReference type="ARBA" id="ARBA00023077"/>
    </source>
</evidence>
<evidence type="ECO:0000256" key="13">
    <source>
        <dbReference type="ARBA" id="ARBA00023237"/>
    </source>
</evidence>
<proteinExistence type="inferred from homology"/>
<keyword evidence="3 14" id="KW-0813">Transport</keyword>
<keyword evidence="5" id="KW-0410">Iron transport</keyword>
<evidence type="ECO:0000256" key="11">
    <source>
        <dbReference type="ARBA" id="ARBA00023136"/>
    </source>
</evidence>
<reference evidence="20 21" key="1">
    <citation type="journal article" date="2023" name="Int J Dairy Technol">
        <title>Genome based analysis of Pseudomonas paracarnis RQ057, a strain responsible for blue discoloration spoilage in processed cheese.</title>
        <authorList>
            <person name="Rodrigues Rd.S."/>
            <person name="Machado S.G."/>
            <person name="de Carvalho A.F."/>
            <person name="Nero L.A."/>
        </authorList>
    </citation>
    <scope>NUCLEOTIDE SEQUENCE [LARGE SCALE GENOMIC DNA]</scope>
    <source>
        <strain evidence="20 21">RQ057</strain>
    </source>
</reference>
<evidence type="ECO:0000256" key="7">
    <source>
        <dbReference type="ARBA" id="ARBA00022729"/>
    </source>
</evidence>
<evidence type="ECO:0000256" key="6">
    <source>
        <dbReference type="ARBA" id="ARBA00022692"/>
    </source>
</evidence>
<evidence type="ECO:0000313" key="21">
    <source>
        <dbReference type="Proteomes" id="UP001336015"/>
    </source>
</evidence>
<keyword evidence="7 17" id="KW-0732">Signal</keyword>
<feature type="domain" description="TonB-dependent receptor-like beta-barrel" evidence="18">
    <location>
        <begin position="303"/>
        <end position="712"/>
    </location>
</feature>
<protein>
    <submittedName>
        <fullName evidence="20">TonB-dependent receptor</fullName>
    </submittedName>
</protein>
<dbReference type="PROSITE" id="PS52016">
    <property type="entry name" value="TONB_DEPENDENT_REC_3"/>
    <property type="match status" value="1"/>
</dbReference>
<keyword evidence="12 20" id="KW-0675">Receptor</keyword>
<keyword evidence="9" id="KW-0406">Ion transport</keyword>
<dbReference type="CDD" id="cd01347">
    <property type="entry name" value="ligand_gated_channel"/>
    <property type="match status" value="1"/>
</dbReference>
<keyword evidence="4 14" id="KW-1134">Transmembrane beta strand</keyword>
<comment type="caution">
    <text evidence="20">The sequence shown here is derived from an EMBL/GenBank/DDBJ whole genome shotgun (WGS) entry which is preliminary data.</text>
</comment>
<evidence type="ECO:0000259" key="18">
    <source>
        <dbReference type="Pfam" id="PF00593"/>
    </source>
</evidence>
<evidence type="ECO:0000256" key="12">
    <source>
        <dbReference type="ARBA" id="ARBA00023170"/>
    </source>
</evidence>
<evidence type="ECO:0000256" key="17">
    <source>
        <dbReference type="SAM" id="SignalP"/>
    </source>
</evidence>
<evidence type="ECO:0000256" key="14">
    <source>
        <dbReference type="PROSITE-ProRule" id="PRU01360"/>
    </source>
</evidence>
<accession>A0ABU6C0C6</accession>
<dbReference type="Pfam" id="PF00593">
    <property type="entry name" value="TonB_dep_Rec_b-barrel"/>
    <property type="match status" value="1"/>
</dbReference>
<evidence type="ECO:0000256" key="5">
    <source>
        <dbReference type="ARBA" id="ARBA00022496"/>
    </source>
</evidence>
<keyword evidence="8" id="KW-0408">Iron</keyword>
<dbReference type="InterPro" id="IPR000531">
    <property type="entry name" value="Beta-barrel_TonB"/>
</dbReference>
<evidence type="ECO:0000256" key="15">
    <source>
        <dbReference type="PROSITE-ProRule" id="PRU10144"/>
    </source>
</evidence>
<dbReference type="NCBIfam" id="TIGR01783">
    <property type="entry name" value="TonB-siderophor"/>
    <property type="match status" value="1"/>
</dbReference>
<dbReference type="Proteomes" id="UP001336015">
    <property type="component" value="Unassembled WGS sequence"/>
</dbReference>
<sequence length="748" mass="80278">MSERCRQHRATPDSPQAAQRFTLSHMFTAVQMALVLGLTAAPTAASAAPQAGTSSASLELSETVVEGVMDPATGLPPAYAGGQVASGSRVGLLGNKDFMETPFNTISYTDEYIQNRQAQDIGSVIGATDPSVYVPTKRSNFETFFIRGFYSNADDITFNGLVGMAPNMRGSTELAERIEVLKGPSALLNGMPPSGSVGGSINLVPKRAGDEPLARLTTTYESRGLGGVHADLGQRFGDQKQFGVRFNGVYRDGDTPVDNQQHKMALSSLGLDWRGERARISLDFYKQRERIDGLNYFGINTIAPNVTHLPSPKKGDYALAPKWAYTINNTTTTMVRGEYDLTDSLTAYAAWGQRDGGYNAMINSSTLVNNVGGISSSAIRSIRSGTQQSGEVGLKGKFQTGPVDHAWTIAATRFTSDNSFKDARAAIPGTTNYDNLDFGNAPTFPGYGATTSQTRANLGSYAIADTLSFAEGRVQWTVGARRQRVQNTTDAFGPRASKTSYDESRVSPATALLVKVTDEVSLYANYIEGLSQGASAPDSAENAGAVMQPYQTKQYELGTKVDLGSFAHTVSLFQIEKPSAFTDPLTNVFGVYGEQQNRGVEWSFFGELQPRLRLMGGATYTQAEMTKVVTGGVKDKQVTGVPKVIAKLGTEYDLLDVPGLTLTGNINHTGKQYATNDHRVSLDSYTTYDVGARYAFKVETKPVTLRATVQNVTNKAYWLGSWNGGDGSGLSGGLGAPRTVLLSGTVDF</sequence>
<dbReference type="InterPro" id="IPR010917">
    <property type="entry name" value="TonB_rcpt_CS"/>
</dbReference>
<evidence type="ECO:0000256" key="2">
    <source>
        <dbReference type="ARBA" id="ARBA00009810"/>
    </source>
</evidence>
<dbReference type="Gene3D" id="2.40.170.20">
    <property type="entry name" value="TonB-dependent receptor, beta-barrel domain"/>
    <property type="match status" value="1"/>
</dbReference>
<dbReference type="SUPFAM" id="SSF56935">
    <property type="entry name" value="Porins"/>
    <property type="match status" value="1"/>
</dbReference>
<feature type="short sequence motif" description="TonB C-terminal box" evidence="15">
    <location>
        <begin position="731"/>
        <end position="748"/>
    </location>
</feature>